<dbReference type="AlphaFoldDB" id="A0A9R1CUD2"/>
<keyword evidence="2" id="KW-0808">Transferase</keyword>
<dbReference type="Gene3D" id="3.90.1150.10">
    <property type="entry name" value="Aspartate Aminotransferase, domain 1"/>
    <property type="match status" value="1"/>
</dbReference>
<protein>
    <submittedName>
        <fullName evidence="2">DegT/DnrJ/EryC1/StrS family aminotransferase</fullName>
    </submittedName>
</protein>
<dbReference type="PANTHER" id="PTHR30244:SF34">
    <property type="entry name" value="DTDP-4-AMINO-4,6-DIDEOXYGALACTOSE TRANSAMINASE"/>
    <property type="match status" value="1"/>
</dbReference>
<name>A0A9R1CUD2_9EURY</name>
<evidence type="ECO:0000256" key="1">
    <source>
        <dbReference type="RuleBase" id="RU004508"/>
    </source>
</evidence>
<keyword evidence="2" id="KW-0032">Aminotransferase</keyword>
<dbReference type="InterPro" id="IPR015422">
    <property type="entry name" value="PyrdxlP-dep_Trfase_small"/>
</dbReference>
<dbReference type="GO" id="GO:0000271">
    <property type="term" value="P:polysaccharide biosynthetic process"/>
    <property type="evidence" value="ECO:0007669"/>
    <property type="project" value="TreeGrafter"/>
</dbReference>
<dbReference type="InterPro" id="IPR015421">
    <property type="entry name" value="PyrdxlP-dep_Trfase_major"/>
</dbReference>
<dbReference type="EMBL" id="JAHLKM010000013">
    <property type="protein sequence ID" value="MCQ4333834.1"/>
    <property type="molecule type" value="Genomic_DNA"/>
</dbReference>
<comment type="similarity">
    <text evidence="1">Belongs to the DegT/DnrJ/EryC1 family.</text>
</comment>
<sequence>MIGMSNKPAYYGGEPVRESVLGYGSQSITEHEKEAVLEALEGDYITRGPTVDEFEERVAEMVGVEHAVATTSGTTALHLAGDAAGFGSGDEVITTPLTFTSTAHVATYNDATPVFADIDPHRRALDPDAVREQVSEDTVGLVPMHYAGHPADIEGLLDVADDHDLTVIWDACHAFGGTWRDEAIGAQRDMAMFSFHPVKNITTGEGGMVVTDDNELAERLRRLRSFDMEYDPAGHENEPWYQVTEGVGYNYNVTDIQAALGLAQLDRLEEFKRCRDEIIDRYDEAFATIDGIRTPPDPVESDPMYHLYAAEISEAFGCGREEFVNAMHAENIGVQVHYVPLHYHPFFQEEYGYEQGIFPETERVYERLVSLPLHPEMSPSDIGDVIDAVCRLYDFHAE</sequence>
<keyword evidence="3" id="KW-1185">Reference proteome</keyword>
<reference evidence="2" key="1">
    <citation type="journal article" date="2023" name="Front. Microbiol.">
        <title>Genomic-based phylogenetic and metabolic analyses of the genus Natronomonas, and description of Natronomonas aquatica sp. nov.</title>
        <authorList>
            <person name="Garcia-Roldan A."/>
            <person name="Duran-Viseras A."/>
            <person name="de la Haba R.R."/>
            <person name="Corral P."/>
            <person name="Sanchez-Porro C."/>
            <person name="Ventosa A."/>
        </authorList>
    </citation>
    <scope>NUCLEOTIDE SEQUENCE</scope>
    <source>
        <strain evidence="2">F2-12</strain>
    </source>
</reference>
<dbReference type="Pfam" id="PF01041">
    <property type="entry name" value="DegT_DnrJ_EryC1"/>
    <property type="match status" value="1"/>
</dbReference>
<dbReference type="CDD" id="cd00616">
    <property type="entry name" value="AHBA_syn"/>
    <property type="match status" value="1"/>
</dbReference>
<dbReference type="PANTHER" id="PTHR30244">
    <property type="entry name" value="TRANSAMINASE"/>
    <property type="match status" value="1"/>
</dbReference>
<dbReference type="InterPro" id="IPR015424">
    <property type="entry name" value="PyrdxlP-dep_Trfase"/>
</dbReference>
<dbReference type="InterPro" id="IPR000653">
    <property type="entry name" value="DegT/StrS_aminotransferase"/>
</dbReference>
<dbReference type="GO" id="GO:0008483">
    <property type="term" value="F:transaminase activity"/>
    <property type="evidence" value="ECO:0007669"/>
    <property type="project" value="UniProtKB-KW"/>
</dbReference>
<organism evidence="2 3">
    <name type="scientific">Natronomonas aquatica</name>
    <dbReference type="NCBI Taxonomy" id="2841590"/>
    <lineage>
        <taxon>Archaea</taxon>
        <taxon>Methanobacteriati</taxon>
        <taxon>Methanobacteriota</taxon>
        <taxon>Stenosarchaea group</taxon>
        <taxon>Halobacteria</taxon>
        <taxon>Halobacteriales</taxon>
        <taxon>Natronomonadaceae</taxon>
        <taxon>Natronomonas</taxon>
    </lineage>
</organism>
<accession>A0A9R1CUD2</accession>
<comment type="caution">
    <text evidence="2">The sequence shown here is derived from an EMBL/GenBank/DDBJ whole genome shotgun (WGS) entry which is preliminary data.</text>
</comment>
<evidence type="ECO:0000313" key="3">
    <source>
        <dbReference type="Proteomes" id="UP001139494"/>
    </source>
</evidence>
<gene>
    <name evidence="2" type="ORF">KM295_10140</name>
</gene>
<proteinExistence type="inferred from homology"/>
<evidence type="ECO:0000313" key="2">
    <source>
        <dbReference type="EMBL" id="MCQ4333834.1"/>
    </source>
</evidence>
<dbReference type="SUPFAM" id="SSF53383">
    <property type="entry name" value="PLP-dependent transferases"/>
    <property type="match status" value="1"/>
</dbReference>
<dbReference type="GO" id="GO:0030170">
    <property type="term" value="F:pyridoxal phosphate binding"/>
    <property type="evidence" value="ECO:0007669"/>
    <property type="project" value="TreeGrafter"/>
</dbReference>
<dbReference type="Proteomes" id="UP001139494">
    <property type="component" value="Unassembled WGS sequence"/>
</dbReference>
<dbReference type="PIRSF" id="PIRSF000390">
    <property type="entry name" value="PLP_StrS"/>
    <property type="match status" value="1"/>
</dbReference>
<dbReference type="Gene3D" id="3.40.640.10">
    <property type="entry name" value="Type I PLP-dependent aspartate aminotransferase-like (Major domain)"/>
    <property type="match status" value="1"/>
</dbReference>
<keyword evidence="1" id="KW-0663">Pyridoxal phosphate</keyword>